<dbReference type="AlphaFoldDB" id="A0A8E2IBA5"/>
<dbReference type="GO" id="GO:0051301">
    <property type="term" value="P:cell division"/>
    <property type="evidence" value="ECO:0007669"/>
    <property type="project" value="UniProtKB-KW"/>
</dbReference>
<protein>
    <submittedName>
        <fullName evidence="1">Cell division protein</fullName>
    </submittedName>
</protein>
<keyword evidence="2" id="KW-1185">Reference proteome</keyword>
<dbReference type="RefSeq" id="WP_071977290.1">
    <property type="nucleotide sequence ID" value="NZ_CP065424.1"/>
</dbReference>
<dbReference type="SUPFAM" id="SSF55961">
    <property type="entry name" value="Bet v1-like"/>
    <property type="match status" value="1"/>
</dbReference>
<comment type="caution">
    <text evidence="1">The sequence shown here is derived from an EMBL/GenBank/DDBJ whole genome shotgun (WGS) entry which is preliminary data.</text>
</comment>
<dbReference type="Gene3D" id="3.30.530.20">
    <property type="match status" value="1"/>
</dbReference>
<sequence length="150" mass="17281">MPIIKYSIYIEAPITICFDYARSVEVHMKTTRKTSERAIGGVTTGLLENGDTVVWEAIHFGIKQTLTAKIIEMDKPHKFIDIMVKGAFHSFIHTHEFVEEGKGTIMMDTFDYQSPFGILGSIADRLFLEKYMQCFLEDRAKELKRIIEKK</sequence>
<dbReference type="CDD" id="cd07820">
    <property type="entry name" value="SRPBCC_3"/>
    <property type="match status" value="1"/>
</dbReference>
<gene>
    <name evidence="1" type="ORF">BWZ43_19045</name>
</gene>
<name>A0A8E2IBA5_9BACI</name>
<keyword evidence="1" id="KW-0131">Cell cycle</keyword>
<reference evidence="1 2" key="1">
    <citation type="submission" date="2017-01" db="EMBL/GenBank/DDBJ databases">
        <title>Draft genome sequence of Bacillus oleronius.</title>
        <authorList>
            <person name="Allam M."/>
        </authorList>
    </citation>
    <scope>NUCLEOTIDE SEQUENCE [LARGE SCALE GENOMIC DNA]</scope>
    <source>
        <strain evidence="1 2">DSM 9356</strain>
    </source>
</reference>
<evidence type="ECO:0000313" key="1">
    <source>
        <dbReference type="EMBL" id="OOP66781.1"/>
    </source>
</evidence>
<accession>A0A8E2IBA5</accession>
<organism evidence="1 2">
    <name type="scientific">Heyndrickxia oleronia</name>
    <dbReference type="NCBI Taxonomy" id="38875"/>
    <lineage>
        <taxon>Bacteria</taxon>
        <taxon>Bacillati</taxon>
        <taxon>Bacillota</taxon>
        <taxon>Bacilli</taxon>
        <taxon>Bacillales</taxon>
        <taxon>Bacillaceae</taxon>
        <taxon>Heyndrickxia</taxon>
    </lineage>
</organism>
<keyword evidence="1" id="KW-0132">Cell division</keyword>
<dbReference type="EMBL" id="MTLA01000264">
    <property type="protein sequence ID" value="OOP66781.1"/>
    <property type="molecule type" value="Genomic_DNA"/>
</dbReference>
<evidence type="ECO:0000313" key="2">
    <source>
        <dbReference type="Proteomes" id="UP000189761"/>
    </source>
</evidence>
<dbReference type="Proteomes" id="UP000189761">
    <property type="component" value="Unassembled WGS sequence"/>
</dbReference>
<dbReference type="InterPro" id="IPR023393">
    <property type="entry name" value="START-like_dom_sf"/>
</dbReference>
<proteinExistence type="predicted"/>